<keyword evidence="4" id="KW-1185">Reference proteome</keyword>
<keyword evidence="1" id="KW-0472">Membrane</keyword>
<keyword evidence="1" id="KW-1133">Transmembrane helix</keyword>
<dbReference type="Proteomes" id="UP000002051">
    <property type="component" value="Unassembled WGS sequence"/>
</dbReference>
<sequence>MIWEVAIWVIWKVRNERIFNNVIVMWEEIVEEVKVMSWSAAEAAVMTVQQQRFLCSGIFGCALGFFSSTSVAVLGSFGWAA</sequence>
<organism evidence="2 4">
    <name type="scientific">Medicago truncatula</name>
    <name type="common">Barrel medic</name>
    <name type="synonym">Medicago tribuloides</name>
    <dbReference type="NCBI Taxonomy" id="3880"/>
    <lineage>
        <taxon>Eukaryota</taxon>
        <taxon>Viridiplantae</taxon>
        <taxon>Streptophyta</taxon>
        <taxon>Embryophyta</taxon>
        <taxon>Tracheophyta</taxon>
        <taxon>Spermatophyta</taxon>
        <taxon>Magnoliopsida</taxon>
        <taxon>eudicotyledons</taxon>
        <taxon>Gunneridae</taxon>
        <taxon>Pentapetalae</taxon>
        <taxon>rosids</taxon>
        <taxon>fabids</taxon>
        <taxon>Fabales</taxon>
        <taxon>Fabaceae</taxon>
        <taxon>Papilionoideae</taxon>
        <taxon>50 kb inversion clade</taxon>
        <taxon>NPAAA clade</taxon>
        <taxon>Hologalegina</taxon>
        <taxon>IRL clade</taxon>
        <taxon>Trifolieae</taxon>
        <taxon>Medicago</taxon>
    </lineage>
</organism>
<reference evidence="2 4" key="1">
    <citation type="journal article" date="2011" name="Nature">
        <title>The Medicago genome provides insight into the evolution of rhizobial symbioses.</title>
        <authorList>
            <person name="Young N.D."/>
            <person name="Debelle F."/>
            <person name="Oldroyd G.E."/>
            <person name="Geurts R."/>
            <person name="Cannon S.B."/>
            <person name="Udvardi M.K."/>
            <person name="Benedito V.A."/>
            <person name="Mayer K.F."/>
            <person name="Gouzy J."/>
            <person name="Schoof H."/>
            <person name="Van de Peer Y."/>
            <person name="Proost S."/>
            <person name="Cook D.R."/>
            <person name="Meyers B.C."/>
            <person name="Spannagl M."/>
            <person name="Cheung F."/>
            <person name="De Mita S."/>
            <person name="Krishnakumar V."/>
            <person name="Gundlach H."/>
            <person name="Zhou S."/>
            <person name="Mudge J."/>
            <person name="Bharti A.K."/>
            <person name="Murray J.D."/>
            <person name="Naoumkina M.A."/>
            <person name="Rosen B."/>
            <person name="Silverstein K.A."/>
            <person name="Tang H."/>
            <person name="Rombauts S."/>
            <person name="Zhao P.X."/>
            <person name="Zhou P."/>
            <person name="Barbe V."/>
            <person name="Bardou P."/>
            <person name="Bechner M."/>
            <person name="Bellec A."/>
            <person name="Berger A."/>
            <person name="Berges H."/>
            <person name="Bidwell S."/>
            <person name="Bisseling T."/>
            <person name="Choisne N."/>
            <person name="Couloux A."/>
            <person name="Denny R."/>
            <person name="Deshpande S."/>
            <person name="Dai X."/>
            <person name="Doyle J.J."/>
            <person name="Dudez A.M."/>
            <person name="Farmer A.D."/>
            <person name="Fouteau S."/>
            <person name="Franken C."/>
            <person name="Gibelin C."/>
            <person name="Gish J."/>
            <person name="Goldstein S."/>
            <person name="Gonzalez A.J."/>
            <person name="Green P.J."/>
            <person name="Hallab A."/>
            <person name="Hartog M."/>
            <person name="Hua A."/>
            <person name="Humphray S.J."/>
            <person name="Jeong D.H."/>
            <person name="Jing Y."/>
            <person name="Jocker A."/>
            <person name="Kenton S.M."/>
            <person name="Kim D.J."/>
            <person name="Klee K."/>
            <person name="Lai H."/>
            <person name="Lang C."/>
            <person name="Lin S."/>
            <person name="Macmil S.L."/>
            <person name="Magdelenat G."/>
            <person name="Matthews L."/>
            <person name="McCorrison J."/>
            <person name="Monaghan E.L."/>
            <person name="Mun J.H."/>
            <person name="Najar F.Z."/>
            <person name="Nicholson C."/>
            <person name="Noirot C."/>
            <person name="O'Bleness M."/>
            <person name="Paule C.R."/>
            <person name="Poulain J."/>
            <person name="Prion F."/>
            <person name="Qin B."/>
            <person name="Qu C."/>
            <person name="Retzel E.F."/>
            <person name="Riddle C."/>
            <person name="Sallet E."/>
            <person name="Samain S."/>
            <person name="Samson N."/>
            <person name="Sanders I."/>
            <person name="Saurat O."/>
            <person name="Scarpelli C."/>
            <person name="Schiex T."/>
            <person name="Segurens B."/>
            <person name="Severin A.J."/>
            <person name="Sherrier D.J."/>
            <person name="Shi R."/>
            <person name="Sims S."/>
            <person name="Singer S.R."/>
            <person name="Sinharoy S."/>
            <person name="Sterck L."/>
            <person name="Viollet A."/>
            <person name="Wang B.B."/>
            <person name="Wang K."/>
            <person name="Wang M."/>
            <person name="Wang X."/>
            <person name="Warfsmann J."/>
            <person name="Weissenbach J."/>
            <person name="White D.D."/>
            <person name="White J.D."/>
            <person name="Wiley G.B."/>
            <person name="Wincker P."/>
            <person name="Xing Y."/>
            <person name="Yang L."/>
            <person name="Yao Z."/>
            <person name="Ying F."/>
            <person name="Zhai J."/>
            <person name="Zhou L."/>
            <person name="Zuber A."/>
            <person name="Denarie J."/>
            <person name="Dixon R.A."/>
            <person name="May G.D."/>
            <person name="Schwartz D.C."/>
            <person name="Rogers J."/>
            <person name="Quetier F."/>
            <person name="Town C.D."/>
            <person name="Roe B.A."/>
        </authorList>
    </citation>
    <scope>NUCLEOTIDE SEQUENCE [LARGE SCALE GENOMIC DNA]</scope>
    <source>
        <strain evidence="2">A17</strain>
        <strain evidence="3 4">cv. Jemalong A17</strain>
    </source>
</reference>
<dbReference type="EnsemblPlants" id="KEH41625">
    <property type="protein sequence ID" value="KEH41625"/>
    <property type="gene ID" value="MTR_1g052925"/>
</dbReference>
<evidence type="ECO:0000256" key="1">
    <source>
        <dbReference type="SAM" id="Phobius"/>
    </source>
</evidence>
<evidence type="ECO:0000313" key="2">
    <source>
        <dbReference type="EMBL" id="KEH41625.1"/>
    </source>
</evidence>
<keyword evidence="1 2" id="KW-0812">Transmembrane</keyword>
<evidence type="ECO:0000313" key="3">
    <source>
        <dbReference type="EnsemblPlants" id="KEH41625"/>
    </source>
</evidence>
<dbReference type="AlphaFoldDB" id="A0A072VU27"/>
<reference evidence="2 4" key="2">
    <citation type="journal article" date="2014" name="BMC Genomics">
        <title>An improved genome release (version Mt4.0) for the model legume Medicago truncatula.</title>
        <authorList>
            <person name="Tang H."/>
            <person name="Krishnakumar V."/>
            <person name="Bidwell S."/>
            <person name="Rosen B."/>
            <person name="Chan A."/>
            <person name="Zhou S."/>
            <person name="Gentzbittel L."/>
            <person name="Childs K.L."/>
            <person name="Yandell M."/>
            <person name="Gundlach H."/>
            <person name="Mayer K.F."/>
            <person name="Schwartz D.C."/>
            <person name="Town C.D."/>
        </authorList>
    </citation>
    <scope>GENOME REANNOTATION</scope>
    <source>
        <strain evidence="2">A17</strain>
        <strain evidence="3 4">cv. Jemalong A17</strain>
    </source>
</reference>
<name>A0A072VU27_MEDTR</name>
<accession>A0A072VU27</accession>
<reference evidence="3" key="3">
    <citation type="submission" date="2015-04" db="UniProtKB">
        <authorList>
            <consortium name="EnsemblPlants"/>
        </authorList>
    </citation>
    <scope>IDENTIFICATION</scope>
    <source>
        <strain evidence="3">cv. Jemalong A17</strain>
    </source>
</reference>
<evidence type="ECO:0000313" key="4">
    <source>
        <dbReference type="Proteomes" id="UP000002051"/>
    </source>
</evidence>
<protein>
    <submittedName>
        <fullName evidence="2">Transmembrane protein, putative</fullName>
    </submittedName>
</protein>
<proteinExistence type="predicted"/>
<gene>
    <name evidence="2" type="ordered locus">MTR_1g052925</name>
</gene>
<dbReference type="EMBL" id="CM001217">
    <property type="protein sequence ID" value="KEH41625.1"/>
    <property type="molecule type" value="Genomic_DNA"/>
</dbReference>
<feature type="transmembrane region" description="Helical" evidence="1">
    <location>
        <begin position="53"/>
        <end position="80"/>
    </location>
</feature>
<dbReference type="HOGENOM" id="CLU_2577409_0_0_1"/>